<evidence type="ECO:0000256" key="3">
    <source>
        <dbReference type="ARBA" id="ARBA00022617"/>
    </source>
</evidence>
<keyword evidence="5" id="KW-0249">Electron transport</keyword>
<dbReference type="SUPFAM" id="SSF48695">
    <property type="entry name" value="Multiheme cytochromes"/>
    <property type="match status" value="1"/>
</dbReference>
<organism evidence="8">
    <name type="scientific">hydrothermal vent metagenome</name>
    <dbReference type="NCBI Taxonomy" id="652676"/>
    <lineage>
        <taxon>unclassified sequences</taxon>
        <taxon>metagenomes</taxon>
        <taxon>ecological metagenomes</taxon>
    </lineage>
</organism>
<dbReference type="Pfam" id="PF14537">
    <property type="entry name" value="Cytochrom_c3_2"/>
    <property type="match status" value="1"/>
</dbReference>
<evidence type="ECO:0000256" key="2">
    <source>
        <dbReference type="ARBA" id="ARBA00022448"/>
    </source>
</evidence>
<keyword evidence="4" id="KW-0479">Metal-binding</keyword>
<accession>A0A3B1A948</accession>
<feature type="domain" description="Tetrahaem cytochrome" evidence="7">
    <location>
        <begin position="29"/>
        <end position="113"/>
    </location>
</feature>
<dbReference type="AlphaFoldDB" id="A0A3B1A948"/>
<evidence type="ECO:0000256" key="5">
    <source>
        <dbReference type="ARBA" id="ARBA00022982"/>
    </source>
</evidence>
<name>A0A3B1A948_9ZZZZ</name>
<evidence type="ECO:0000313" key="8">
    <source>
        <dbReference type="EMBL" id="VAW96362.1"/>
    </source>
</evidence>
<dbReference type="InterPro" id="IPR012286">
    <property type="entry name" value="Tetrahaem_cytochrome"/>
</dbReference>
<evidence type="ECO:0000256" key="4">
    <source>
        <dbReference type="ARBA" id="ARBA00022723"/>
    </source>
</evidence>
<evidence type="ECO:0000256" key="6">
    <source>
        <dbReference type="ARBA" id="ARBA00023004"/>
    </source>
</evidence>
<proteinExistence type="predicted"/>
<keyword evidence="3" id="KW-0349">Heme</keyword>
<dbReference type="GO" id="GO:0030313">
    <property type="term" value="C:cell envelope"/>
    <property type="evidence" value="ECO:0007669"/>
    <property type="project" value="UniProtKB-SubCell"/>
</dbReference>
<dbReference type="GO" id="GO:0046872">
    <property type="term" value="F:metal ion binding"/>
    <property type="evidence" value="ECO:0007669"/>
    <property type="project" value="UniProtKB-KW"/>
</dbReference>
<comment type="subcellular location">
    <subcellularLocation>
        <location evidence="1">Cell envelope</location>
    </subcellularLocation>
</comment>
<gene>
    <name evidence="8" type="ORF">MNBD_GAMMA20-2439</name>
</gene>
<evidence type="ECO:0000259" key="7">
    <source>
        <dbReference type="Pfam" id="PF14537"/>
    </source>
</evidence>
<keyword evidence="2" id="KW-0813">Transport</keyword>
<sequence length="115" mass="12375">MKRMQKYHTLLPALALLLAVGATPVAGHQQCWDCHEPGTPSASNLKQSLSGLCINCHQTRVDAGEHAVDIPVNTAPMTLPLQAGVMTCVTCHDPHAQGVALRMSDPELCQTCHRQ</sequence>
<dbReference type="EMBL" id="UOFU01000093">
    <property type="protein sequence ID" value="VAW96362.1"/>
    <property type="molecule type" value="Genomic_DNA"/>
</dbReference>
<protein>
    <recommendedName>
        <fullName evidence="7">Tetrahaem cytochrome domain-containing protein</fullName>
    </recommendedName>
</protein>
<reference evidence="8" key="1">
    <citation type="submission" date="2018-06" db="EMBL/GenBank/DDBJ databases">
        <authorList>
            <person name="Zhirakovskaya E."/>
        </authorList>
    </citation>
    <scope>NUCLEOTIDE SEQUENCE</scope>
</reference>
<keyword evidence="6" id="KW-0408">Iron</keyword>
<dbReference type="Gene3D" id="1.10.1130.10">
    <property type="entry name" value="Flavocytochrome C3, Chain A"/>
    <property type="match status" value="1"/>
</dbReference>
<dbReference type="InterPro" id="IPR036280">
    <property type="entry name" value="Multihaem_cyt_sf"/>
</dbReference>
<evidence type="ECO:0000256" key="1">
    <source>
        <dbReference type="ARBA" id="ARBA00004196"/>
    </source>
</evidence>